<dbReference type="EMBL" id="BTSY01000005">
    <property type="protein sequence ID" value="GMT26454.1"/>
    <property type="molecule type" value="Genomic_DNA"/>
</dbReference>
<gene>
    <name evidence="2" type="ORF">PFISCL1PPCAC_17751</name>
</gene>
<evidence type="ECO:0000313" key="2">
    <source>
        <dbReference type="EMBL" id="GMT26454.1"/>
    </source>
</evidence>
<proteinExistence type="predicted"/>
<organism evidence="2 3">
    <name type="scientific">Pristionchus fissidentatus</name>
    <dbReference type="NCBI Taxonomy" id="1538716"/>
    <lineage>
        <taxon>Eukaryota</taxon>
        <taxon>Metazoa</taxon>
        <taxon>Ecdysozoa</taxon>
        <taxon>Nematoda</taxon>
        <taxon>Chromadorea</taxon>
        <taxon>Rhabditida</taxon>
        <taxon>Rhabditina</taxon>
        <taxon>Diplogasteromorpha</taxon>
        <taxon>Diplogasteroidea</taxon>
        <taxon>Neodiplogasteridae</taxon>
        <taxon>Pristionchus</taxon>
    </lineage>
</organism>
<protein>
    <recommendedName>
        <fullName evidence="1">F-box domain-containing protein</fullName>
    </recommendedName>
</protein>
<dbReference type="SMART" id="SM00256">
    <property type="entry name" value="FBOX"/>
    <property type="match status" value="1"/>
</dbReference>
<evidence type="ECO:0000313" key="3">
    <source>
        <dbReference type="Proteomes" id="UP001432322"/>
    </source>
</evidence>
<comment type="caution">
    <text evidence="2">The sequence shown here is derived from an EMBL/GenBank/DDBJ whole genome shotgun (WGS) entry which is preliminary data.</text>
</comment>
<dbReference type="PROSITE" id="PS50181">
    <property type="entry name" value="FBOX"/>
    <property type="match status" value="1"/>
</dbReference>
<feature type="non-terminal residue" evidence="2">
    <location>
        <position position="280"/>
    </location>
</feature>
<accession>A0AAV5W9C0</accession>
<dbReference type="AlphaFoldDB" id="A0AAV5W9C0"/>
<keyword evidence="3" id="KW-1185">Reference proteome</keyword>
<dbReference type="SUPFAM" id="SSF81383">
    <property type="entry name" value="F-box domain"/>
    <property type="match status" value="1"/>
</dbReference>
<feature type="domain" description="F-box" evidence="1">
    <location>
        <begin position="24"/>
        <end position="70"/>
    </location>
</feature>
<reference evidence="2" key="1">
    <citation type="submission" date="2023-10" db="EMBL/GenBank/DDBJ databases">
        <title>Genome assembly of Pristionchus species.</title>
        <authorList>
            <person name="Yoshida K."/>
            <person name="Sommer R.J."/>
        </authorList>
    </citation>
    <scope>NUCLEOTIDE SEQUENCE</scope>
    <source>
        <strain evidence="2">RS5133</strain>
    </source>
</reference>
<dbReference type="InterPro" id="IPR001810">
    <property type="entry name" value="F-box_dom"/>
</dbReference>
<dbReference type="InterPro" id="IPR036047">
    <property type="entry name" value="F-box-like_dom_sf"/>
</dbReference>
<name>A0AAV5W9C0_9BILA</name>
<sequence length="280" mass="32503">MVNTTIYYICCSNKIKFCFFQPPQLTLKSLPKENVYRILSNLGVRDRKRVRRCSKNMREAVQQSDLSVDLVMIIFNEGRSIFVKVVRGGFSSGDAVLKLIDAESFQIWLNTMKLKYFFRRLKCDRLLIQTEGMSTLVVEPMLIQMTEQLDFKELHLQFFSRLQPSIINFVQRLTKSVHSITTERFLPNLLEIIELPWASCLTVYDVMTQGGFSDQQVLQLAKQGRRYLSLPANLSDPTTLQCLIEIVHSTRMRCVSITVAEDYFHRFLSSIDLKEEGSQF</sequence>
<dbReference type="Pfam" id="PF00646">
    <property type="entry name" value="F-box"/>
    <property type="match status" value="1"/>
</dbReference>
<evidence type="ECO:0000259" key="1">
    <source>
        <dbReference type="PROSITE" id="PS50181"/>
    </source>
</evidence>
<dbReference type="Proteomes" id="UP001432322">
    <property type="component" value="Unassembled WGS sequence"/>
</dbReference>